<dbReference type="CDD" id="cd05236">
    <property type="entry name" value="FAR-N_SDR_e"/>
    <property type="match status" value="1"/>
</dbReference>
<evidence type="ECO:0000256" key="3">
    <source>
        <dbReference type="ARBA" id="ARBA00023098"/>
    </source>
</evidence>
<dbReference type="InterPro" id="IPR033640">
    <property type="entry name" value="FAR_C"/>
</dbReference>
<keyword evidence="2 4" id="KW-0444">Lipid biosynthesis</keyword>
<dbReference type="PANTHER" id="PTHR11011:SF45">
    <property type="entry name" value="FATTY ACYL-COA REDUCTASE CG8306-RELATED"/>
    <property type="match status" value="1"/>
</dbReference>
<evidence type="ECO:0000313" key="8">
    <source>
        <dbReference type="Proteomes" id="UP000230069"/>
    </source>
</evidence>
<feature type="domain" description="Thioester reductase (TE)" evidence="6">
    <location>
        <begin position="110"/>
        <end position="416"/>
    </location>
</feature>
<comment type="function">
    <text evidence="4">Catalyzes the reduction of fatty acyl-CoA to fatty alcohols.</text>
</comment>
<dbReference type="PANTHER" id="PTHR11011">
    <property type="entry name" value="MALE STERILITY PROTEIN 2-RELATED"/>
    <property type="match status" value="1"/>
</dbReference>
<feature type="domain" description="Fatty acyl-CoA reductase C-terminal" evidence="5">
    <location>
        <begin position="508"/>
        <end position="580"/>
    </location>
</feature>
<organism evidence="7 8">
    <name type="scientific">Aquilegia coerulea</name>
    <name type="common">Rocky mountain columbine</name>
    <dbReference type="NCBI Taxonomy" id="218851"/>
    <lineage>
        <taxon>Eukaryota</taxon>
        <taxon>Viridiplantae</taxon>
        <taxon>Streptophyta</taxon>
        <taxon>Embryophyta</taxon>
        <taxon>Tracheophyta</taxon>
        <taxon>Spermatophyta</taxon>
        <taxon>Magnoliopsida</taxon>
        <taxon>Ranunculales</taxon>
        <taxon>Ranunculaceae</taxon>
        <taxon>Thalictroideae</taxon>
        <taxon>Aquilegia</taxon>
    </lineage>
</organism>
<comment type="catalytic activity">
    <reaction evidence="4">
        <text>a long-chain fatty acyl-CoA + 2 NADPH + 2 H(+) = a long-chain primary fatty alcohol + 2 NADP(+) + CoA</text>
        <dbReference type="Rhea" id="RHEA:52716"/>
        <dbReference type="ChEBI" id="CHEBI:15378"/>
        <dbReference type="ChEBI" id="CHEBI:57287"/>
        <dbReference type="ChEBI" id="CHEBI:57783"/>
        <dbReference type="ChEBI" id="CHEBI:58349"/>
        <dbReference type="ChEBI" id="CHEBI:77396"/>
        <dbReference type="ChEBI" id="CHEBI:83139"/>
        <dbReference type="EC" id="1.2.1.84"/>
    </reaction>
</comment>
<evidence type="ECO:0000256" key="1">
    <source>
        <dbReference type="ARBA" id="ARBA00005928"/>
    </source>
</evidence>
<dbReference type="CDD" id="cd09071">
    <property type="entry name" value="FAR_C"/>
    <property type="match status" value="1"/>
</dbReference>
<dbReference type="InParanoid" id="A0A2G5EW93"/>
<dbReference type="AlphaFoldDB" id="A0A2G5EW93"/>
<dbReference type="Proteomes" id="UP000230069">
    <property type="component" value="Unassembled WGS sequence"/>
</dbReference>
<evidence type="ECO:0000259" key="5">
    <source>
        <dbReference type="Pfam" id="PF03015"/>
    </source>
</evidence>
<dbReference type="Pfam" id="PF03015">
    <property type="entry name" value="Sterile"/>
    <property type="match status" value="1"/>
</dbReference>
<gene>
    <name evidence="7" type="ORF">AQUCO_00400708v1</name>
</gene>
<sequence length="584" mass="65686">MMMKTLFLNRLSTPPKLLITKDEYLLLEKKNRNVIKLCHKGNSRNAVISSELKSPVSVSESTSNLSTHLPSLASLALKEMTLNGHTKSSEVVDSHGLGIVRFLRGKVFLITGATGFLAKVLIEKILRTVPDVGKIYILIKAKDQAEAMQRIKTEIADTELFKNLLQTHGKSHQKYLMSKLVPIVGNLCEPNLGINTEISDRVANEVDVIINSAGNTTFDERYDVALNTNTLGPCRFLSYAKKCKKLKLFLHISTAYVNGERQGIVMEKPFYKGDSISREKASSEIPRRSFPLLDIEAEIRMALDASMKFQDDAGSQKMKDLGQERARLYGWQNTYSFTKAMGEMMIENQRGEIPIVILRPSIIESTYKEPIPGWIEGIRMLDPLIVAYAKGLLTGFPVDGTAIIDLVPVDMVVNAILAATVKHATKKKPGLSVYHIGTSVVNPILLQDSFGYIFDYFESSPFMDLKKKPINIQRMKLFNSMDAFHSHLETEADKKSADAPHEKNFAKRLRRSLGIAKHLADIYEPYMFYEGRFDDSNIQKLLKEMSEEEKRSFGFDASSIDWKDYICNIHIPGVLIHALKGRGM</sequence>
<protein>
    <recommendedName>
        <fullName evidence="4">Fatty acyl-CoA reductase</fullName>
        <ecNumber evidence="4">1.2.1.84</ecNumber>
    </recommendedName>
</protein>
<evidence type="ECO:0000259" key="6">
    <source>
        <dbReference type="Pfam" id="PF07993"/>
    </source>
</evidence>
<accession>A0A2G5EW93</accession>
<keyword evidence="3 4" id="KW-0443">Lipid metabolism</keyword>
<comment type="similarity">
    <text evidence="1 4">Belongs to the fatty acyl-CoA reductase family.</text>
</comment>
<name>A0A2G5EW93_AQUCA</name>
<dbReference type="STRING" id="218851.A0A2G5EW93"/>
<dbReference type="OrthoDB" id="429813at2759"/>
<reference evidence="7 8" key="1">
    <citation type="submission" date="2017-09" db="EMBL/GenBank/DDBJ databases">
        <title>WGS assembly of Aquilegia coerulea Goldsmith.</title>
        <authorList>
            <person name="Hodges S."/>
            <person name="Kramer E."/>
            <person name="Nordborg M."/>
            <person name="Tomkins J."/>
            <person name="Borevitz J."/>
            <person name="Derieg N."/>
            <person name="Yan J."/>
            <person name="Mihaltcheva S."/>
            <person name="Hayes R.D."/>
            <person name="Rokhsar D."/>
        </authorList>
    </citation>
    <scope>NUCLEOTIDE SEQUENCE [LARGE SCALE GENOMIC DNA]</scope>
    <source>
        <strain evidence="8">cv. Goldsmith</strain>
    </source>
</reference>
<dbReference type="EC" id="1.2.1.84" evidence="4"/>
<dbReference type="Pfam" id="PF07993">
    <property type="entry name" value="NAD_binding_4"/>
    <property type="match status" value="1"/>
</dbReference>
<dbReference type="GO" id="GO:0010345">
    <property type="term" value="P:suberin biosynthetic process"/>
    <property type="evidence" value="ECO:0007669"/>
    <property type="project" value="TreeGrafter"/>
</dbReference>
<evidence type="ECO:0000313" key="7">
    <source>
        <dbReference type="EMBL" id="PIA60010.1"/>
    </source>
</evidence>
<evidence type="ECO:0000256" key="4">
    <source>
        <dbReference type="RuleBase" id="RU363097"/>
    </source>
</evidence>
<dbReference type="Gene3D" id="3.40.50.720">
    <property type="entry name" value="NAD(P)-binding Rossmann-like Domain"/>
    <property type="match status" value="1"/>
</dbReference>
<dbReference type="InterPro" id="IPR036291">
    <property type="entry name" value="NAD(P)-bd_dom_sf"/>
</dbReference>
<dbReference type="GO" id="GO:0080019">
    <property type="term" value="F:alcohol-forming very long-chain fatty acyl-CoA reductase activity"/>
    <property type="evidence" value="ECO:0007669"/>
    <property type="project" value="InterPro"/>
</dbReference>
<keyword evidence="4" id="KW-0521">NADP</keyword>
<keyword evidence="8" id="KW-1185">Reference proteome</keyword>
<proteinExistence type="inferred from homology"/>
<dbReference type="InterPro" id="IPR026055">
    <property type="entry name" value="FAR"/>
</dbReference>
<evidence type="ECO:0000256" key="2">
    <source>
        <dbReference type="ARBA" id="ARBA00022516"/>
    </source>
</evidence>
<dbReference type="GO" id="GO:0035336">
    <property type="term" value="P:long-chain fatty-acyl-CoA metabolic process"/>
    <property type="evidence" value="ECO:0007669"/>
    <property type="project" value="TreeGrafter"/>
</dbReference>
<dbReference type="InterPro" id="IPR013120">
    <property type="entry name" value="FAR_NAD-bd"/>
</dbReference>
<dbReference type="EMBL" id="KZ305021">
    <property type="protein sequence ID" value="PIA60010.1"/>
    <property type="molecule type" value="Genomic_DNA"/>
</dbReference>
<keyword evidence="4" id="KW-0560">Oxidoreductase</keyword>
<dbReference type="GO" id="GO:0102965">
    <property type="term" value="F:alcohol-forming long-chain fatty acyl-CoA reductase activity"/>
    <property type="evidence" value="ECO:0007669"/>
    <property type="project" value="UniProtKB-EC"/>
</dbReference>
<dbReference type="SUPFAM" id="SSF51735">
    <property type="entry name" value="NAD(P)-binding Rossmann-fold domains"/>
    <property type="match status" value="1"/>
</dbReference>